<protein>
    <submittedName>
        <fullName evidence="2">Uncharacterized protein</fullName>
    </submittedName>
</protein>
<organism evidence="2 3">
    <name type="scientific">Paraphaeosphaeria minitans</name>
    <dbReference type="NCBI Taxonomy" id="565426"/>
    <lineage>
        <taxon>Eukaryota</taxon>
        <taxon>Fungi</taxon>
        <taxon>Dikarya</taxon>
        <taxon>Ascomycota</taxon>
        <taxon>Pezizomycotina</taxon>
        <taxon>Dothideomycetes</taxon>
        <taxon>Pleosporomycetidae</taxon>
        <taxon>Pleosporales</taxon>
        <taxon>Massarineae</taxon>
        <taxon>Didymosphaeriaceae</taxon>
        <taxon>Paraphaeosphaeria</taxon>
    </lineage>
</organism>
<evidence type="ECO:0000256" key="1">
    <source>
        <dbReference type="SAM" id="MobiDB-lite"/>
    </source>
</evidence>
<feature type="region of interest" description="Disordered" evidence="1">
    <location>
        <begin position="97"/>
        <end position="174"/>
    </location>
</feature>
<accession>A0A9P6GN18</accession>
<dbReference type="EMBL" id="WJXW01000003">
    <property type="protein sequence ID" value="KAF9738687.1"/>
    <property type="molecule type" value="Genomic_DNA"/>
</dbReference>
<gene>
    <name evidence="2" type="ORF">PMIN01_03970</name>
</gene>
<dbReference type="AlphaFoldDB" id="A0A9P6GN18"/>
<comment type="caution">
    <text evidence="2">The sequence shown here is derived from an EMBL/GenBank/DDBJ whole genome shotgun (WGS) entry which is preliminary data.</text>
</comment>
<evidence type="ECO:0000313" key="3">
    <source>
        <dbReference type="Proteomes" id="UP000756921"/>
    </source>
</evidence>
<dbReference type="Proteomes" id="UP000756921">
    <property type="component" value="Unassembled WGS sequence"/>
</dbReference>
<evidence type="ECO:0000313" key="2">
    <source>
        <dbReference type="EMBL" id="KAF9738687.1"/>
    </source>
</evidence>
<feature type="compositionally biased region" description="Basic and acidic residues" evidence="1">
    <location>
        <begin position="131"/>
        <end position="147"/>
    </location>
</feature>
<keyword evidence="3" id="KW-1185">Reference proteome</keyword>
<sequence length="174" mass="18922">MEQSFFRNNGVAMLAPGNGGVMRRHVGNRVMPDTLAGATLACELANLIDQDFDAVCQPERVGKVPRGADPMTVAPAHRFEASIRSRVVLADARGVAKRRMGGNRPRGARGAEKEEDGEDAEAIGATRRHKETAEGRNEREERKVVERGRRRSRMGVSARMGKSAGRAQDRDCGG</sequence>
<reference evidence="2" key="1">
    <citation type="journal article" date="2020" name="Mol. Plant Microbe Interact.">
        <title>Genome Sequence of the Biocontrol Agent Coniothyrium minitans strain Conio (IMI 134523).</title>
        <authorList>
            <person name="Patel D."/>
            <person name="Shittu T.A."/>
            <person name="Baroncelli R."/>
            <person name="Muthumeenakshi S."/>
            <person name="Osborne T.H."/>
            <person name="Janganan T.K."/>
            <person name="Sreenivasaprasad S."/>
        </authorList>
    </citation>
    <scope>NUCLEOTIDE SEQUENCE</scope>
    <source>
        <strain evidence="2">Conio</strain>
    </source>
</reference>
<name>A0A9P6GN18_9PLEO</name>
<proteinExistence type="predicted"/>